<dbReference type="EMBL" id="JASBWV010000003">
    <property type="protein sequence ID" value="KAJ9127041.1"/>
    <property type="molecule type" value="Genomic_DNA"/>
</dbReference>
<proteinExistence type="predicted"/>
<evidence type="ECO:0000313" key="2">
    <source>
        <dbReference type="Proteomes" id="UP001234202"/>
    </source>
</evidence>
<reference evidence="1" key="1">
    <citation type="submission" date="2023-04" db="EMBL/GenBank/DDBJ databases">
        <title>Draft Genome sequencing of Naganishia species isolated from polar environments using Oxford Nanopore Technology.</title>
        <authorList>
            <person name="Leo P."/>
            <person name="Venkateswaran K."/>
        </authorList>
    </citation>
    <scope>NUCLEOTIDE SEQUENCE</scope>
    <source>
        <strain evidence="1">DBVPG 5303</strain>
    </source>
</reference>
<comment type="caution">
    <text evidence="1">The sequence shown here is derived from an EMBL/GenBank/DDBJ whole genome shotgun (WGS) entry which is preliminary data.</text>
</comment>
<name>A0ACC2XTT5_9TREE</name>
<accession>A0ACC2XTT5</accession>
<protein>
    <submittedName>
        <fullName evidence="1">Uncharacterized protein</fullName>
    </submittedName>
</protein>
<sequence length="1298" mass="140649">MAESDSDDQVWGKIEKLRTRRIYSEGNSDFADSPPSSSGVSAVGNSPSLGVVILNPAHHGSRKAGKSTTESSRQPSSGFAGMAQPGVTGSRLSPARPVHIKIPPRDPNSLAIGPSSPNQRDQMIRTRPVAVRLSSLTIKPSSPQSGLARSPNSDSDLSQSAYRLGRAEDDTHLQSGSPSARSRLVGHVSQAERGMQALGFGAVGKKDTFAGHLSVTAHRFGAGMANDRKASITSVVSISSTGADGGVPERLRHVLGTESERERARLRAKGDISPDESDARIAPRRKAVDIPSVLPSSRDMVTSAAINTPARTAAYVQAVVQNPPDMPIMLDSDLSESHQDSHPIHPPNPIMTTAEKRHQPNLRLSAMPNVPFLLVPAVHHSARSPISAVSPPIPAKNPLRQRSSFGGASNSRASTPGISGIPSPNSVYVTPAETPGPGILDRVPLVSSSQSRQLASASTSPLPKHREDRSPRSTQLPTSPSRHTERYTRSKTQPTMSPGATYVRTNGNQAFMTADIVKAIEYAEGPLQQQQSIISGISATAPSKRLPDTPTDESPAASILSAGVSRLEDTRETFPNASTLRPPMLKSGSSEDLAHKPSKSPSCPSLKISEVPQRRDRNEKEKMLTIDVLPSTSSHGQPVMAVSPRPNTLHARSQSNPSSPAPASPGFGVQSVTGPTRMSKRAHLIQEIWETERLYANDLALVRDAFLYHLRPSSQHSTSSAGATKTGGLSPDSRHSAFTFETAGTNATSFDSAVRASNEDDEKASSSSSTIFLPRSPVALRVPSSTSLNQNSISLARGKGKDVASSGNRRKTTEIMSAADVKAVFLNLEQLAAFSDALATSFENAIGDGSGQEPIITENVSTGEIVVDRLGAVFANAISQIRPLYTFYCSRQAQANTRLSEIMSDPTQAAPLRECWETIQPFTHSWDLGSMLIKPVQRIMKYPMLFNELVALTTPAHPDYFSLKQAAASAGVVADEINEVKRRKDLVEQAISNGNGKKQIAVSPTNAIGTINKENKLSFKLAKRFGKNREKDKDKTSPVVGSLSHLNISPSADAELKSLIKQLESDDMCIIRIAEDVERFPDLMRQYWFSQLAVAGAWHEVYTLDSSDLIDRRMQVYRNMAELILKYPWVNLNKDIKYKVMPVMDILLSISRNPKAVIVRLVSKKVDYTKVLSARQRNDLKNIDKETMQNAEDYVALHAQLLEELPPFLEGVGKLMDILVGAFAIAQKDYYNGMQAHIRKFFFTVKLPLWGSDNAERTNRPQTGPESVPGGEAIIQLWHEAWKPEQEILSSLKLISGG</sequence>
<organism evidence="1 2">
    <name type="scientific">Naganishia onofrii</name>
    <dbReference type="NCBI Taxonomy" id="1851511"/>
    <lineage>
        <taxon>Eukaryota</taxon>
        <taxon>Fungi</taxon>
        <taxon>Dikarya</taxon>
        <taxon>Basidiomycota</taxon>
        <taxon>Agaricomycotina</taxon>
        <taxon>Tremellomycetes</taxon>
        <taxon>Filobasidiales</taxon>
        <taxon>Filobasidiaceae</taxon>
        <taxon>Naganishia</taxon>
    </lineage>
</organism>
<evidence type="ECO:0000313" key="1">
    <source>
        <dbReference type="EMBL" id="KAJ9127041.1"/>
    </source>
</evidence>
<keyword evidence="2" id="KW-1185">Reference proteome</keyword>
<gene>
    <name evidence="1" type="ORF">QFC24_001273</name>
</gene>
<dbReference type="Proteomes" id="UP001234202">
    <property type="component" value="Unassembled WGS sequence"/>
</dbReference>